<comment type="caution">
    <text evidence="2">The sequence shown here is derived from an EMBL/GenBank/DDBJ whole genome shotgun (WGS) entry which is preliminary data.</text>
</comment>
<proteinExistence type="predicted"/>
<dbReference type="STRING" id="109895.A0A507DML1"/>
<keyword evidence="2" id="KW-0548">Nucleotidyltransferase</keyword>
<dbReference type="InterPro" id="IPR013103">
    <property type="entry name" value="RVT_2"/>
</dbReference>
<gene>
    <name evidence="2" type="ORF">PhCBS80983_g06421</name>
</gene>
<dbReference type="AlphaFoldDB" id="A0A507DML1"/>
<accession>A0A507DML1</accession>
<sequence>MQTELDSLTVNNTWSVVDRPAPPTNVVDSRWVFALKRNVDGTINKFKARLVAKGFTQRHGLDYQDTYAPVVGWPALRLFLALCAQMGLDAHQLDAVTAYLNGLIDFNIYMELPSGPLRFTNKVALLNRSLYGLKQAGKLWNNDID</sequence>
<name>A0A507DML1_9FUNG</name>
<dbReference type="GO" id="GO:0003887">
    <property type="term" value="F:DNA-directed DNA polymerase activity"/>
    <property type="evidence" value="ECO:0007669"/>
    <property type="project" value="UniProtKB-KW"/>
</dbReference>
<dbReference type="Pfam" id="PF07727">
    <property type="entry name" value="RVT_2"/>
    <property type="match status" value="1"/>
</dbReference>
<dbReference type="Proteomes" id="UP000318582">
    <property type="component" value="Unassembled WGS sequence"/>
</dbReference>
<keyword evidence="2" id="KW-0808">Transferase</keyword>
<evidence type="ECO:0000259" key="1">
    <source>
        <dbReference type="Pfam" id="PF07727"/>
    </source>
</evidence>
<reference evidence="2 3" key="1">
    <citation type="journal article" date="2019" name="Sci. Rep.">
        <title>Comparative genomics of chytrid fungi reveal insights into the obligate biotrophic and pathogenic lifestyle of Synchytrium endobioticum.</title>
        <authorList>
            <person name="van de Vossenberg B.T.L.H."/>
            <person name="Warris S."/>
            <person name="Nguyen H.D.T."/>
            <person name="van Gent-Pelzer M.P.E."/>
            <person name="Joly D.L."/>
            <person name="van de Geest H.C."/>
            <person name="Bonants P.J.M."/>
            <person name="Smith D.S."/>
            <person name="Levesque C.A."/>
            <person name="van der Lee T.A.J."/>
        </authorList>
    </citation>
    <scope>NUCLEOTIDE SEQUENCE [LARGE SCALE GENOMIC DNA]</scope>
    <source>
        <strain evidence="2 3">CBS 809.83</strain>
    </source>
</reference>
<evidence type="ECO:0000313" key="3">
    <source>
        <dbReference type="Proteomes" id="UP000318582"/>
    </source>
</evidence>
<organism evidence="2 3">
    <name type="scientific">Powellomyces hirtus</name>
    <dbReference type="NCBI Taxonomy" id="109895"/>
    <lineage>
        <taxon>Eukaryota</taxon>
        <taxon>Fungi</taxon>
        <taxon>Fungi incertae sedis</taxon>
        <taxon>Chytridiomycota</taxon>
        <taxon>Chytridiomycota incertae sedis</taxon>
        <taxon>Chytridiomycetes</taxon>
        <taxon>Spizellomycetales</taxon>
        <taxon>Powellomycetaceae</taxon>
        <taxon>Powellomyces</taxon>
    </lineage>
</organism>
<evidence type="ECO:0000313" key="2">
    <source>
        <dbReference type="EMBL" id="TPX52904.1"/>
    </source>
</evidence>
<dbReference type="EMBL" id="QEAQ01000285">
    <property type="protein sequence ID" value="TPX52904.1"/>
    <property type="molecule type" value="Genomic_DNA"/>
</dbReference>
<keyword evidence="2" id="KW-0239">DNA-directed DNA polymerase</keyword>
<feature type="domain" description="Reverse transcriptase Ty1/copia-type" evidence="1">
    <location>
        <begin position="11"/>
        <end position="145"/>
    </location>
</feature>
<keyword evidence="3" id="KW-1185">Reference proteome</keyword>
<protein>
    <submittedName>
        <fullName evidence="2">DNA-directed DNA polymerase</fullName>
    </submittedName>
</protein>